<dbReference type="Proteomes" id="UP000075320">
    <property type="component" value="Unassembled WGS sequence"/>
</dbReference>
<organism evidence="14 15">
    <name type="scientific">Bdellovibrio bacteriovorus</name>
    <dbReference type="NCBI Taxonomy" id="959"/>
    <lineage>
        <taxon>Bacteria</taxon>
        <taxon>Pseudomonadati</taxon>
        <taxon>Bdellovibrionota</taxon>
        <taxon>Bdellovibrionia</taxon>
        <taxon>Bdellovibrionales</taxon>
        <taxon>Pseudobdellovibrionaceae</taxon>
        <taxon>Bdellovibrio</taxon>
    </lineage>
</organism>
<comment type="caution">
    <text evidence="14">The sequence shown here is derived from an EMBL/GenBank/DDBJ whole genome shotgun (WGS) entry which is preliminary data.</text>
</comment>
<protein>
    <recommendedName>
        <fullName evidence="3 10">Beta sliding clamp</fullName>
    </recommendedName>
</protein>
<accession>A0A150WQV9</accession>
<keyword evidence="4 10" id="KW-0963">Cytoplasm</keyword>
<comment type="function">
    <text evidence="10">Confers DNA tethering and processivity to DNA polymerases and other proteins. Acts as a clamp, forming a ring around DNA (a reaction catalyzed by the clamp-loading complex) which diffuses in an ATP-independent manner freely and bidirectionally along dsDNA. Initially characterized for its ability to contact the catalytic subunit of DNA polymerase III (Pol III), a complex, multichain enzyme responsible for most of the replicative synthesis in bacteria; Pol III exhibits 3'-5' exonuclease proofreading activity. The beta chain is required for initiation of replication as well as for processivity of DNA replication.</text>
</comment>
<evidence type="ECO:0000256" key="1">
    <source>
        <dbReference type="ARBA" id="ARBA00004496"/>
    </source>
</evidence>
<dbReference type="Pfam" id="PF02767">
    <property type="entry name" value="DNA_pol3_beta_2"/>
    <property type="match status" value="1"/>
</dbReference>
<dbReference type="CDD" id="cd00140">
    <property type="entry name" value="beta_clamp"/>
    <property type="match status" value="1"/>
</dbReference>
<feature type="domain" description="DNA polymerase III beta sliding clamp C-terminal" evidence="13">
    <location>
        <begin position="248"/>
        <end position="367"/>
    </location>
</feature>
<dbReference type="PANTHER" id="PTHR30478:SF0">
    <property type="entry name" value="BETA SLIDING CLAMP"/>
    <property type="match status" value="1"/>
</dbReference>
<dbReference type="OrthoDB" id="5288658at2"/>
<dbReference type="InterPro" id="IPR022635">
    <property type="entry name" value="DNA_polIII_beta_C"/>
</dbReference>
<dbReference type="GO" id="GO:0009360">
    <property type="term" value="C:DNA polymerase III complex"/>
    <property type="evidence" value="ECO:0007669"/>
    <property type="project" value="InterPro"/>
</dbReference>
<evidence type="ECO:0000256" key="9">
    <source>
        <dbReference type="ARBA" id="ARBA00023125"/>
    </source>
</evidence>
<evidence type="ECO:0000313" key="14">
    <source>
        <dbReference type="EMBL" id="KYG66714.1"/>
    </source>
</evidence>
<dbReference type="GO" id="GO:0003887">
    <property type="term" value="F:DNA-directed DNA polymerase activity"/>
    <property type="evidence" value="ECO:0007669"/>
    <property type="project" value="UniProtKB-UniRule"/>
</dbReference>
<gene>
    <name evidence="14" type="ORF">AZI86_06630</name>
</gene>
<dbReference type="PIRSF" id="PIRSF000804">
    <property type="entry name" value="DNA_pol_III_b"/>
    <property type="match status" value="1"/>
</dbReference>
<feature type="domain" description="DNA polymerase III beta sliding clamp N-terminal" evidence="11">
    <location>
        <begin position="1"/>
        <end position="118"/>
    </location>
</feature>
<comment type="subunit">
    <text evidence="10">Forms a ring-shaped head-to-tail homodimer around DNA.</text>
</comment>
<reference evidence="14 15" key="1">
    <citation type="submission" date="2016-03" db="EMBL/GenBank/DDBJ databases">
        <authorList>
            <person name="Ploux O."/>
        </authorList>
    </citation>
    <scope>NUCLEOTIDE SEQUENCE [LARGE SCALE GENOMIC DNA]</scope>
    <source>
        <strain evidence="14 15">R0</strain>
    </source>
</reference>
<dbReference type="InterPro" id="IPR046938">
    <property type="entry name" value="DNA_clamp_sf"/>
</dbReference>
<evidence type="ECO:0000256" key="3">
    <source>
        <dbReference type="ARBA" id="ARBA00021035"/>
    </source>
</evidence>
<evidence type="ECO:0000313" key="15">
    <source>
        <dbReference type="Proteomes" id="UP000075320"/>
    </source>
</evidence>
<dbReference type="PANTHER" id="PTHR30478">
    <property type="entry name" value="DNA POLYMERASE III SUBUNIT BETA"/>
    <property type="match status" value="1"/>
</dbReference>
<keyword evidence="9" id="KW-0238">DNA-binding</keyword>
<dbReference type="AlphaFoldDB" id="A0A150WQV9"/>
<keyword evidence="6 10" id="KW-0548">Nucleotidyltransferase</keyword>
<keyword evidence="7 10" id="KW-0235">DNA replication</keyword>
<dbReference type="SMART" id="SM00480">
    <property type="entry name" value="POL3Bc"/>
    <property type="match status" value="1"/>
</dbReference>
<proteinExistence type="inferred from homology"/>
<dbReference type="RefSeq" id="WP_061834293.1">
    <property type="nucleotide sequence ID" value="NZ_LUKE01000001.1"/>
</dbReference>
<sequence>MKLEIDKRDLLGLIGKTQNIVEKRNTMPILVNVLLEADQNSLKVFATDLEVSLTDQIKVQVHQAGKVAVSAKSLFEIAKELSEGPITLIKKENNWLEIKQGKYTSKIVGISAEEYPIFPTYNSQSFMTINAQTLKEMIDKTIYSVSNDETRYHLNGVFFELSPSTGFKMVATDGHRMSLVNKPVSEVKVNATQGVIIPRKGLHEIKKILEGIEGNVEIAIEGSQFVLKHSSTILMIRLIEGKYPNYQQFIPQKLPQKVMINRDAFLTSLKRVSLLANTKSKAVLLNLSNGRMEISSNNPELGDAKEEIEVDYSGGEIKIGFNAKYITDILTSMQHDKIDFELNDHLSPGLMRPHNDQSYTCVVMPMRI</sequence>
<evidence type="ECO:0000256" key="2">
    <source>
        <dbReference type="ARBA" id="ARBA00010752"/>
    </source>
</evidence>
<keyword evidence="15" id="KW-1185">Reference proteome</keyword>
<evidence type="ECO:0000256" key="10">
    <source>
        <dbReference type="PIRNR" id="PIRNR000804"/>
    </source>
</evidence>
<dbReference type="Pfam" id="PF00712">
    <property type="entry name" value="DNA_pol3_beta"/>
    <property type="match status" value="1"/>
</dbReference>
<evidence type="ECO:0000256" key="7">
    <source>
        <dbReference type="ARBA" id="ARBA00022705"/>
    </source>
</evidence>
<name>A0A150WQV9_BDEBC</name>
<keyword evidence="8 10" id="KW-0239">DNA-directed DNA polymerase</keyword>
<dbReference type="Gene3D" id="3.70.10.10">
    <property type="match status" value="1"/>
</dbReference>
<dbReference type="InterPro" id="IPR001001">
    <property type="entry name" value="DNA_polIII_beta"/>
</dbReference>
<dbReference type="EMBL" id="LUKE01000001">
    <property type="protein sequence ID" value="KYG66714.1"/>
    <property type="molecule type" value="Genomic_DNA"/>
</dbReference>
<dbReference type="InterPro" id="IPR022637">
    <property type="entry name" value="DNA_polIII_beta_cen"/>
</dbReference>
<comment type="similarity">
    <text evidence="2 10">Belongs to the beta sliding clamp family.</text>
</comment>
<evidence type="ECO:0000256" key="8">
    <source>
        <dbReference type="ARBA" id="ARBA00022932"/>
    </source>
</evidence>
<dbReference type="InterPro" id="IPR022634">
    <property type="entry name" value="DNA_polIII_beta_N"/>
</dbReference>
<evidence type="ECO:0000259" key="11">
    <source>
        <dbReference type="Pfam" id="PF00712"/>
    </source>
</evidence>
<dbReference type="NCBIfam" id="TIGR00663">
    <property type="entry name" value="dnan"/>
    <property type="match status" value="1"/>
</dbReference>
<dbReference type="GO" id="GO:0008408">
    <property type="term" value="F:3'-5' exonuclease activity"/>
    <property type="evidence" value="ECO:0007669"/>
    <property type="project" value="InterPro"/>
</dbReference>
<dbReference type="GO" id="GO:0006271">
    <property type="term" value="P:DNA strand elongation involved in DNA replication"/>
    <property type="evidence" value="ECO:0007669"/>
    <property type="project" value="TreeGrafter"/>
</dbReference>
<dbReference type="SUPFAM" id="SSF55979">
    <property type="entry name" value="DNA clamp"/>
    <property type="match status" value="3"/>
</dbReference>
<comment type="subcellular location">
    <subcellularLocation>
        <location evidence="1 10">Cytoplasm</location>
    </subcellularLocation>
</comment>
<feature type="domain" description="DNA polymerase III beta sliding clamp central" evidence="12">
    <location>
        <begin position="128"/>
        <end position="245"/>
    </location>
</feature>
<keyword evidence="5 10" id="KW-0808">Transferase</keyword>
<dbReference type="GO" id="GO:0005737">
    <property type="term" value="C:cytoplasm"/>
    <property type="evidence" value="ECO:0007669"/>
    <property type="project" value="UniProtKB-SubCell"/>
</dbReference>
<evidence type="ECO:0000256" key="4">
    <source>
        <dbReference type="ARBA" id="ARBA00022490"/>
    </source>
</evidence>
<dbReference type="Gene3D" id="3.10.150.10">
    <property type="entry name" value="DNA Polymerase III, subunit A, domain 2"/>
    <property type="match status" value="1"/>
</dbReference>
<evidence type="ECO:0000259" key="12">
    <source>
        <dbReference type="Pfam" id="PF02767"/>
    </source>
</evidence>
<evidence type="ECO:0000259" key="13">
    <source>
        <dbReference type="Pfam" id="PF02768"/>
    </source>
</evidence>
<dbReference type="GO" id="GO:0003677">
    <property type="term" value="F:DNA binding"/>
    <property type="evidence" value="ECO:0007669"/>
    <property type="project" value="UniProtKB-UniRule"/>
</dbReference>
<evidence type="ECO:0000256" key="5">
    <source>
        <dbReference type="ARBA" id="ARBA00022679"/>
    </source>
</evidence>
<dbReference type="Pfam" id="PF02768">
    <property type="entry name" value="DNA_pol3_beta_3"/>
    <property type="match status" value="1"/>
</dbReference>
<evidence type="ECO:0000256" key="6">
    <source>
        <dbReference type="ARBA" id="ARBA00022695"/>
    </source>
</evidence>